<sequence length="761" mass="80755">MIPRALSGETNQDSEPNVTVNPANPRNLAASAFTPNPFGGANAPIYVSSDGGQTWLLNAIVPSQNGAMTADITLRFATMSNNLYAGILRRPNIDLAMLRTADFLGAQTMTVLTSRGSVDQPYVEARSDGAPGGDHVFVGINDFNAASGRTATIDVSSAAQTPPPSGFSSMRIEARTPVGQDGPSIRPTWNRDGTVYGAFFHWTGASGGQVDIVVVRDDKGGAGGFNDLKDPSDGRSGRFVATGVRIPFENFSHTDFGQERQGSNLTVVVDPVDSNRVYVAWADKATTTYTLHVRRSVDRGVTWSGDIRTVPNATNPALAISASGVLGFLYQEVTGTSGPLSGQRWVTHLLRTRNDFGTTDDRVLATVPAGTPVRQFLPYNGDYVHLLALDTSFHGVFSANNTPDLANFPQGVTYQRNADFAGHRLLALNNTTQVNVSIDPFYVAVLPEVLQLTATTSRGGLWHTIRQEDGSWQPFFGDVKGVESNDPGHFVATACAGARGGMHLVGLTHNGGMWHTIRFADGSGWQPSFGDVKAQESNDPGHFGAVGCAAVSGELHVVGLTNDGKMWHTIRHADGSWTPAFGDVKGQESNDPGHFTAVGCAGVNGELHVVGLTDDGKMWHTIRHADGSWQPFFGDVKGVESNDPGYFTSVGCAGVNGELHVVALTGDGGMWHTIRLAGGTGWQPFFGDVKGVESNDPGYFTATGCAGVNGELQVLGLTEDGKMWHTIRHADGSWVPSFGDVKAQESNDPGHFVSVGCAGVD</sequence>
<keyword evidence="3" id="KW-1185">Reference proteome</keyword>
<feature type="region of interest" description="Disordered" evidence="1">
    <location>
        <begin position="1"/>
        <end position="23"/>
    </location>
</feature>
<dbReference type="SUPFAM" id="SSF110296">
    <property type="entry name" value="Oligoxyloglucan reducing end-specific cellobiohydrolase"/>
    <property type="match status" value="1"/>
</dbReference>
<reference evidence="2 3" key="1">
    <citation type="submission" date="2020-08" db="EMBL/GenBank/DDBJ databases">
        <title>Whole genome shotgun sequence of Actinoplanes ianthinogenes NBRC 13996.</title>
        <authorList>
            <person name="Komaki H."/>
            <person name="Tamura T."/>
        </authorList>
    </citation>
    <scope>NUCLEOTIDE SEQUENCE [LARGE SCALE GENOMIC DNA]</scope>
    <source>
        <strain evidence="2 3">NBRC 13996</strain>
    </source>
</reference>
<dbReference type="SUPFAM" id="SSF89372">
    <property type="entry name" value="Fucose-specific lectin"/>
    <property type="match status" value="2"/>
</dbReference>
<evidence type="ECO:0000313" key="2">
    <source>
        <dbReference type="EMBL" id="BCJ40706.1"/>
    </source>
</evidence>
<evidence type="ECO:0000313" key="3">
    <source>
        <dbReference type="Proteomes" id="UP000676967"/>
    </source>
</evidence>
<proteinExistence type="predicted"/>
<feature type="compositionally biased region" description="Polar residues" evidence="1">
    <location>
        <begin position="8"/>
        <end position="23"/>
    </location>
</feature>
<gene>
    <name evidence="2" type="ORF">Aiant_13630</name>
</gene>
<evidence type="ECO:0008006" key="4">
    <source>
        <dbReference type="Google" id="ProtNLM"/>
    </source>
</evidence>
<dbReference type="EMBL" id="AP023356">
    <property type="protein sequence ID" value="BCJ40706.1"/>
    <property type="molecule type" value="Genomic_DNA"/>
</dbReference>
<protein>
    <recommendedName>
        <fullName evidence="4">Exo-alpha-sialidase</fullName>
    </recommendedName>
</protein>
<dbReference type="Gene3D" id="2.120.10.70">
    <property type="entry name" value="Fucose-specific lectin"/>
    <property type="match status" value="1"/>
</dbReference>
<organism evidence="2 3">
    <name type="scientific">Actinoplanes ianthinogenes</name>
    <dbReference type="NCBI Taxonomy" id="122358"/>
    <lineage>
        <taxon>Bacteria</taxon>
        <taxon>Bacillati</taxon>
        <taxon>Actinomycetota</taxon>
        <taxon>Actinomycetes</taxon>
        <taxon>Micromonosporales</taxon>
        <taxon>Micromonosporaceae</taxon>
        <taxon>Actinoplanes</taxon>
    </lineage>
</organism>
<name>A0ABM7LN81_9ACTN</name>
<accession>A0ABM7LN81</accession>
<dbReference type="Proteomes" id="UP000676967">
    <property type="component" value="Chromosome"/>
</dbReference>
<evidence type="ECO:0000256" key="1">
    <source>
        <dbReference type="SAM" id="MobiDB-lite"/>
    </source>
</evidence>